<dbReference type="AlphaFoldDB" id="A0AAW1VPI5"/>
<reference evidence="1 2" key="1">
    <citation type="journal article" date="2023" name="G3 (Bethesda)">
        <title>A chromosome-length genome assembly and annotation of blackberry (Rubus argutus, cv. 'Hillquist').</title>
        <authorList>
            <person name="Bruna T."/>
            <person name="Aryal R."/>
            <person name="Dudchenko O."/>
            <person name="Sargent D.J."/>
            <person name="Mead D."/>
            <person name="Buti M."/>
            <person name="Cavallini A."/>
            <person name="Hytonen T."/>
            <person name="Andres J."/>
            <person name="Pham M."/>
            <person name="Weisz D."/>
            <person name="Mascagni F."/>
            <person name="Usai G."/>
            <person name="Natali L."/>
            <person name="Bassil N."/>
            <person name="Fernandez G.E."/>
            <person name="Lomsadze A."/>
            <person name="Armour M."/>
            <person name="Olukolu B."/>
            <person name="Poorten T."/>
            <person name="Britton C."/>
            <person name="Davik J."/>
            <person name="Ashrafi H."/>
            <person name="Aiden E.L."/>
            <person name="Borodovsky M."/>
            <person name="Worthington M."/>
        </authorList>
    </citation>
    <scope>NUCLEOTIDE SEQUENCE [LARGE SCALE GENOMIC DNA]</scope>
    <source>
        <strain evidence="1">PI 553951</strain>
    </source>
</reference>
<accession>A0AAW1VPI5</accession>
<sequence>MSIEALAMAGADYNECGIDLREWERINDGVEDSPPPYMLADDDGGGDWQSYDIDYFRKKSSAAADRDDLYYMKVKVLEWVKAVFQCLRL</sequence>
<evidence type="ECO:0000313" key="2">
    <source>
        <dbReference type="Proteomes" id="UP001457282"/>
    </source>
</evidence>
<comment type="caution">
    <text evidence="1">The sequence shown here is derived from an EMBL/GenBank/DDBJ whole genome shotgun (WGS) entry which is preliminary data.</text>
</comment>
<gene>
    <name evidence="1" type="ORF">M0R45_000714</name>
</gene>
<protein>
    <submittedName>
        <fullName evidence="1">Uncharacterized protein</fullName>
    </submittedName>
</protein>
<organism evidence="1 2">
    <name type="scientific">Rubus argutus</name>
    <name type="common">Southern blackberry</name>
    <dbReference type="NCBI Taxonomy" id="59490"/>
    <lineage>
        <taxon>Eukaryota</taxon>
        <taxon>Viridiplantae</taxon>
        <taxon>Streptophyta</taxon>
        <taxon>Embryophyta</taxon>
        <taxon>Tracheophyta</taxon>
        <taxon>Spermatophyta</taxon>
        <taxon>Magnoliopsida</taxon>
        <taxon>eudicotyledons</taxon>
        <taxon>Gunneridae</taxon>
        <taxon>Pentapetalae</taxon>
        <taxon>rosids</taxon>
        <taxon>fabids</taxon>
        <taxon>Rosales</taxon>
        <taxon>Rosaceae</taxon>
        <taxon>Rosoideae</taxon>
        <taxon>Rosoideae incertae sedis</taxon>
        <taxon>Rubus</taxon>
    </lineage>
</organism>
<dbReference type="EMBL" id="JBEDUW010000197">
    <property type="protein sequence ID" value="KAK9904491.1"/>
    <property type="molecule type" value="Genomic_DNA"/>
</dbReference>
<evidence type="ECO:0000313" key="1">
    <source>
        <dbReference type="EMBL" id="KAK9904491.1"/>
    </source>
</evidence>
<name>A0AAW1VPI5_RUBAR</name>
<proteinExistence type="predicted"/>
<keyword evidence="2" id="KW-1185">Reference proteome</keyword>
<dbReference type="Proteomes" id="UP001457282">
    <property type="component" value="Unassembled WGS sequence"/>
</dbReference>